<organism evidence="1 2">
    <name type="scientific">Plakobranchus ocellatus</name>
    <dbReference type="NCBI Taxonomy" id="259542"/>
    <lineage>
        <taxon>Eukaryota</taxon>
        <taxon>Metazoa</taxon>
        <taxon>Spiralia</taxon>
        <taxon>Lophotrochozoa</taxon>
        <taxon>Mollusca</taxon>
        <taxon>Gastropoda</taxon>
        <taxon>Heterobranchia</taxon>
        <taxon>Euthyneura</taxon>
        <taxon>Panpulmonata</taxon>
        <taxon>Sacoglossa</taxon>
        <taxon>Placobranchoidea</taxon>
        <taxon>Plakobranchidae</taxon>
        <taxon>Plakobranchus</taxon>
    </lineage>
</organism>
<evidence type="ECO:0000313" key="2">
    <source>
        <dbReference type="Proteomes" id="UP000735302"/>
    </source>
</evidence>
<protein>
    <submittedName>
        <fullName evidence="1">Uncharacterized protein</fullName>
    </submittedName>
</protein>
<dbReference type="AlphaFoldDB" id="A0AAV4BB24"/>
<dbReference type="EMBL" id="BLXT01004638">
    <property type="protein sequence ID" value="GFO16018.1"/>
    <property type="molecule type" value="Genomic_DNA"/>
</dbReference>
<proteinExistence type="predicted"/>
<evidence type="ECO:0000313" key="1">
    <source>
        <dbReference type="EMBL" id="GFO16018.1"/>
    </source>
</evidence>
<dbReference type="Proteomes" id="UP000735302">
    <property type="component" value="Unassembled WGS sequence"/>
</dbReference>
<comment type="caution">
    <text evidence="1">The sequence shown here is derived from an EMBL/GenBank/DDBJ whole genome shotgun (WGS) entry which is preliminary data.</text>
</comment>
<keyword evidence="2" id="KW-1185">Reference proteome</keyword>
<gene>
    <name evidence="1" type="ORF">PoB_004252300</name>
</gene>
<name>A0AAV4BB24_9GAST</name>
<accession>A0AAV4BB24</accession>
<reference evidence="1 2" key="1">
    <citation type="journal article" date="2021" name="Elife">
        <title>Chloroplast acquisition without the gene transfer in kleptoplastic sea slugs, Plakobranchus ocellatus.</title>
        <authorList>
            <person name="Maeda T."/>
            <person name="Takahashi S."/>
            <person name="Yoshida T."/>
            <person name="Shimamura S."/>
            <person name="Takaki Y."/>
            <person name="Nagai Y."/>
            <person name="Toyoda A."/>
            <person name="Suzuki Y."/>
            <person name="Arimoto A."/>
            <person name="Ishii H."/>
            <person name="Satoh N."/>
            <person name="Nishiyama T."/>
            <person name="Hasebe M."/>
            <person name="Maruyama T."/>
            <person name="Minagawa J."/>
            <person name="Obokata J."/>
            <person name="Shigenobu S."/>
        </authorList>
    </citation>
    <scope>NUCLEOTIDE SEQUENCE [LARGE SCALE GENOMIC DNA]</scope>
</reference>
<sequence>MGMSTRGMQRAQGVAVEIEEAEQRLRVEVEGVEQSAGGEVGEAEQKAVVKAGEVEHSKSLRGGAECWSRIRRGAAENWSRRGGAGKSSNSTRLWEFTYLPLPHCQEVPNTESLRRSPDDLHKFIKDNSLEASDNLTNPMKLELYQLLFAKCKAFVSADNLNLGQCDIAEISIRLRPDVRPEYQKHRLSPNIQEKRLRAPA</sequence>